<accession>A0A254NDA7</accession>
<name>A0A254NDA7_9BURK</name>
<gene>
    <name evidence="1" type="ORF">CDO81_05750</name>
</gene>
<evidence type="ECO:0008006" key="3">
    <source>
        <dbReference type="Google" id="ProtNLM"/>
    </source>
</evidence>
<sequence length="686" mass="75433">MPFWPGVGYFVKQSHAPRGSMSATIPLEAWLDDDFLDFAKAYVVERFLINPGLTRAAHIKRLQVLRLLEASLLALRDDASPLGIDGSVLEAAATLARRTLVPAGAYKVGAELERLADVLVRAGVLAPICGTWTNPNKQPKNTGISVDAKAEEARQQRLPDHDALYALADIFNRDLDPADERFQRDIITTSAMALLMCAPSRGQEIFRLPANLIFEATDKFGKEQLGLRLHASKGFGAYVKWVWSGMVPVAERAIARLRTVSEAGRDLAHHLEDPKLKRRFYRHAGCPRVSDSEPLTKWQVCAALGYNNQSPAASLNKNGLSSIDGTYTLQQLWDTWVLPRLAEAHPHFPYVSATDKALGRKGGLKFSEALFCTLRYQLSQRAGTSPVQLFMSDLTDLNFDLGPSATKTSIFERYGFCDAQGAPLKLTSHQIRHLVNTEAQRVGLTDEQIAHWSGRRRVDQNAVYDHRTLEERVEQTRDVVESVQAAVAMPVAAEGVSYTHGQWTVKVVRKPRLLADVEDVQPQLSGLKTLYGECHHDWSFAPCEGFVKCLDCSEHACIKGDDDAAVKLERLRSLHASVLAEVEKAAAVANDDVDAKDWLDVQQRYAAKVGELISLLQSETVPDGSVIRTAHGENPTHLHRALRGLASKALADGSGSAPAMKQLLESLETGLAASRAPLLETRAGVR</sequence>
<protein>
    <recommendedName>
        <fullName evidence="3">Integrase</fullName>
    </recommendedName>
</protein>
<keyword evidence="2" id="KW-1185">Reference proteome</keyword>
<dbReference type="Proteomes" id="UP000197446">
    <property type="component" value="Unassembled WGS sequence"/>
</dbReference>
<comment type="caution">
    <text evidence="1">The sequence shown here is derived from an EMBL/GenBank/DDBJ whole genome shotgun (WGS) entry which is preliminary data.</text>
</comment>
<dbReference type="EMBL" id="NISI01000001">
    <property type="protein sequence ID" value="OWR05941.1"/>
    <property type="molecule type" value="Genomic_DNA"/>
</dbReference>
<organism evidence="1 2">
    <name type="scientific">Roseateles puraquae</name>
    <dbReference type="NCBI Taxonomy" id="431059"/>
    <lineage>
        <taxon>Bacteria</taxon>
        <taxon>Pseudomonadati</taxon>
        <taxon>Pseudomonadota</taxon>
        <taxon>Betaproteobacteria</taxon>
        <taxon>Burkholderiales</taxon>
        <taxon>Sphaerotilaceae</taxon>
        <taxon>Roseateles</taxon>
    </lineage>
</organism>
<reference evidence="1 2" key="1">
    <citation type="journal article" date="2007" name="Int. J. Syst. Evol. Microbiol.">
        <title>Description of Pelomonas aquatica sp. nov. and Pelomonas puraquae sp. nov., isolated from industrial and haemodialysis water.</title>
        <authorList>
            <person name="Gomila M."/>
            <person name="Bowien B."/>
            <person name="Falsen E."/>
            <person name="Moore E.R."/>
            <person name="Lalucat J."/>
        </authorList>
    </citation>
    <scope>NUCLEOTIDE SEQUENCE [LARGE SCALE GENOMIC DNA]</scope>
    <source>
        <strain evidence="1 2">CCUG 52769</strain>
    </source>
</reference>
<evidence type="ECO:0000313" key="1">
    <source>
        <dbReference type="EMBL" id="OWR05941.1"/>
    </source>
</evidence>
<proteinExistence type="predicted"/>
<dbReference type="AlphaFoldDB" id="A0A254NDA7"/>
<evidence type="ECO:0000313" key="2">
    <source>
        <dbReference type="Proteomes" id="UP000197446"/>
    </source>
</evidence>